<accession>A0A9X2JD98</accession>
<comment type="caution">
    <text evidence="2">The sequence shown here is derived from an EMBL/GenBank/DDBJ whole genome shotgun (WGS) entry which is preliminary data.</text>
</comment>
<gene>
    <name evidence="2" type="ORF">NF867_13645</name>
</gene>
<reference evidence="2" key="1">
    <citation type="submission" date="2022-06" db="EMBL/GenBank/DDBJ databases">
        <title>Solitalea sp. MAHUQ-68 isolated from rhizospheric soil.</title>
        <authorList>
            <person name="Huq M.A."/>
        </authorList>
    </citation>
    <scope>NUCLEOTIDE SEQUENCE</scope>
    <source>
        <strain evidence="2">MAHUQ-68</strain>
    </source>
</reference>
<dbReference type="Gene3D" id="3.40.50.10320">
    <property type="entry name" value="LmbE-like"/>
    <property type="match status" value="1"/>
</dbReference>
<dbReference type="SUPFAM" id="SSF102588">
    <property type="entry name" value="LmbE-like"/>
    <property type="match status" value="1"/>
</dbReference>
<proteinExistence type="predicted"/>
<dbReference type="PANTHER" id="PTHR12993">
    <property type="entry name" value="N-ACETYLGLUCOSAMINYL-PHOSPHATIDYLINOSITOL DE-N-ACETYLASE-RELATED"/>
    <property type="match status" value="1"/>
</dbReference>
<evidence type="ECO:0000256" key="1">
    <source>
        <dbReference type="SAM" id="SignalP"/>
    </source>
</evidence>
<dbReference type="AlphaFoldDB" id="A0A9X2JD98"/>
<dbReference type="Pfam" id="PF02585">
    <property type="entry name" value="PIG-L"/>
    <property type="match status" value="1"/>
</dbReference>
<feature type="chain" id="PRO_5040907571" evidence="1">
    <location>
        <begin position="21"/>
        <end position="298"/>
    </location>
</feature>
<dbReference type="PANTHER" id="PTHR12993:SF30">
    <property type="entry name" value="N-ACETYL-ALPHA-D-GLUCOSAMINYL L-MALATE DEACETYLASE 1"/>
    <property type="match status" value="1"/>
</dbReference>
<dbReference type="GO" id="GO:0016811">
    <property type="term" value="F:hydrolase activity, acting on carbon-nitrogen (but not peptide) bonds, in linear amides"/>
    <property type="evidence" value="ECO:0007669"/>
    <property type="project" value="TreeGrafter"/>
</dbReference>
<dbReference type="EMBL" id="JAMWYS010000046">
    <property type="protein sequence ID" value="MCO4293903.1"/>
    <property type="molecule type" value="Genomic_DNA"/>
</dbReference>
<dbReference type="InterPro" id="IPR003737">
    <property type="entry name" value="GlcNAc_PI_deacetylase-related"/>
</dbReference>
<organism evidence="2 3">
    <name type="scientific">Solitalea agri</name>
    <dbReference type="NCBI Taxonomy" id="2953739"/>
    <lineage>
        <taxon>Bacteria</taxon>
        <taxon>Pseudomonadati</taxon>
        <taxon>Bacteroidota</taxon>
        <taxon>Sphingobacteriia</taxon>
        <taxon>Sphingobacteriales</taxon>
        <taxon>Sphingobacteriaceae</taxon>
        <taxon>Solitalea</taxon>
    </lineage>
</organism>
<protein>
    <submittedName>
        <fullName evidence="2">PIG-L family deacetylase</fullName>
    </submittedName>
</protein>
<name>A0A9X2JD98_9SPHI</name>
<keyword evidence="3" id="KW-1185">Reference proteome</keyword>
<sequence>MKKHLFFLLFICLLTLHSIAQKNPIRVLVLTAHPDEAEEYVGGTIASFAEHGAEVQIASLTNGDVGHWTMTKEAIAERRKQEAIAAGKILGASYLISNHHDGELEPSIEVRKEIVTIIRKWNPDIVITFMEMLGGGHPDNMAVATAVRQGAGLSFAPLFLPEIPALTKRPVFLVVRDYYSKKFTHQADVVIPIDKTYNKKLDSFAAHASQFFEFAPYQRGILNEVPKEPKNYKTFFEKYWGDYSAISDSMRNWLNTHYGEVKGKQFEHAEEFEYASFSRRLDKEELLKLFPMLRNSFK</sequence>
<keyword evidence="1" id="KW-0732">Signal</keyword>
<evidence type="ECO:0000313" key="2">
    <source>
        <dbReference type="EMBL" id="MCO4293903.1"/>
    </source>
</evidence>
<dbReference type="RefSeq" id="WP_252588594.1">
    <property type="nucleotide sequence ID" value="NZ_JAMWYS010000046.1"/>
</dbReference>
<evidence type="ECO:0000313" key="3">
    <source>
        <dbReference type="Proteomes" id="UP001155182"/>
    </source>
</evidence>
<dbReference type="Proteomes" id="UP001155182">
    <property type="component" value="Unassembled WGS sequence"/>
</dbReference>
<feature type="signal peptide" evidence="1">
    <location>
        <begin position="1"/>
        <end position="20"/>
    </location>
</feature>
<dbReference type="InterPro" id="IPR024078">
    <property type="entry name" value="LmbE-like_dom_sf"/>
</dbReference>